<sequence length="298" mass="34087">MNSTPVHRKSCYLCGREERKILFVENSIPIVECLGCGHVYSTFVQDEHYDGYWSQGVEHYDLHWWDVAHRNIYKGFCDTFLKSPEGRILDVGCGLGFFIRTINEMKPGWKTVGYEISEDAVRFAREKNMLSDVHSGIVQNSDLPRESFDVITLWDVLEHIPNPHSLLEYLHTLLKPEGILFVETPNFPIQLLKAKLKVAFLGRDPDAHYLEAKDHINHYKEKTLSFLAGQCGFSDVTFTILKPISSVSGSRSLLRVFAKKCLYYFAGFIRFVSRENLNVALTLFAVLRKEKASRGSTG</sequence>
<evidence type="ECO:0000313" key="2">
    <source>
        <dbReference type="Proteomes" id="UP000298458"/>
    </source>
</evidence>
<dbReference type="Proteomes" id="UP000298458">
    <property type="component" value="Unassembled WGS sequence"/>
</dbReference>
<accession>A0A4R9GAF9</accession>
<protein>
    <submittedName>
        <fullName evidence="1">Methyltransferase domain-containing protein</fullName>
    </submittedName>
</protein>
<reference evidence="1" key="1">
    <citation type="journal article" date="2019" name="PLoS Negl. Trop. Dis.">
        <title>Revisiting the worldwide diversity of Leptospira species in the environment.</title>
        <authorList>
            <person name="Vincent A.T."/>
            <person name="Schiettekatte O."/>
            <person name="Bourhy P."/>
            <person name="Veyrier F.J."/>
            <person name="Picardeau M."/>
        </authorList>
    </citation>
    <scope>NUCLEOTIDE SEQUENCE [LARGE SCALE GENOMIC DNA]</scope>
    <source>
        <strain evidence="1">SSW15</strain>
    </source>
</reference>
<dbReference type="GO" id="GO:0008168">
    <property type="term" value="F:methyltransferase activity"/>
    <property type="evidence" value="ECO:0007669"/>
    <property type="project" value="UniProtKB-KW"/>
</dbReference>
<dbReference type="PANTHER" id="PTHR43861:SF6">
    <property type="entry name" value="METHYLTRANSFERASE TYPE 11"/>
    <property type="match status" value="1"/>
</dbReference>
<comment type="caution">
    <text evidence="1">The sequence shown here is derived from an EMBL/GenBank/DDBJ whole genome shotgun (WGS) entry which is preliminary data.</text>
</comment>
<dbReference type="RefSeq" id="WP_135768970.1">
    <property type="nucleotide sequence ID" value="NZ_RQET01000012.1"/>
</dbReference>
<proteinExistence type="predicted"/>
<dbReference type="OrthoDB" id="9810247at2"/>
<dbReference type="Gene3D" id="3.40.50.150">
    <property type="entry name" value="Vaccinia Virus protein VP39"/>
    <property type="match status" value="1"/>
</dbReference>
<organism evidence="1 2">
    <name type="scientific">Leptospira fletcheri</name>
    <dbReference type="NCBI Taxonomy" id="2484981"/>
    <lineage>
        <taxon>Bacteria</taxon>
        <taxon>Pseudomonadati</taxon>
        <taxon>Spirochaetota</taxon>
        <taxon>Spirochaetia</taxon>
        <taxon>Leptospirales</taxon>
        <taxon>Leptospiraceae</taxon>
        <taxon>Leptospira</taxon>
    </lineage>
</organism>
<keyword evidence="1" id="KW-0489">Methyltransferase</keyword>
<dbReference type="SUPFAM" id="SSF53335">
    <property type="entry name" value="S-adenosyl-L-methionine-dependent methyltransferases"/>
    <property type="match status" value="1"/>
</dbReference>
<dbReference type="PANTHER" id="PTHR43861">
    <property type="entry name" value="TRANS-ACONITATE 2-METHYLTRANSFERASE-RELATED"/>
    <property type="match status" value="1"/>
</dbReference>
<dbReference type="GO" id="GO:0032259">
    <property type="term" value="P:methylation"/>
    <property type="evidence" value="ECO:0007669"/>
    <property type="project" value="UniProtKB-KW"/>
</dbReference>
<dbReference type="AlphaFoldDB" id="A0A4R9GAF9"/>
<dbReference type="CDD" id="cd02440">
    <property type="entry name" value="AdoMet_MTases"/>
    <property type="match status" value="1"/>
</dbReference>
<keyword evidence="1" id="KW-0808">Transferase</keyword>
<dbReference type="InterPro" id="IPR029063">
    <property type="entry name" value="SAM-dependent_MTases_sf"/>
</dbReference>
<dbReference type="Pfam" id="PF13489">
    <property type="entry name" value="Methyltransf_23"/>
    <property type="match status" value="1"/>
</dbReference>
<evidence type="ECO:0000313" key="1">
    <source>
        <dbReference type="EMBL" id="TGK08601.1"/>
    </source>
</evidence>
<gene>
    <name evidence="1" type="ORF">EHO60_14705</name>
</gene>
<name>A0A4R9GAF9_9LEPT</name>
<dbReference type="EMBL" id="RQET01000012">
    <property type="protein sequence ID" value="TGK08601.1"/>
    <property type="molecule type" value="Genomic_DNA"/>
</dbReference>
<keyword evidence="2" id="KW-1185">Reference proteome</keyword>